<protein>
    <submittedName>
        <fullName evidence="2">RCG35036</fullName>
    </submittedName>
</protein>
<accession>A6HE67</accession>
<keyword evidence="1" id="KW-0472">Membrane</keyword>
<evidence type="ECO:0000313" key="3">
    <source>
        <dbReference type="Proteomes" id="UP000234681"/>
    </source>
</evidence>
<dbReference type="EMBL" id="CH473948">
    <property type="protein sequence ID" value="EDM04322.1"/>
    <property type="molecule type" value="Genomic_DNA"/>
</dbReference>
<proteinExistence type="predicted"/>
<dbReference type="Proteomes" id="UP000234681">
    <property type="component" value="Chromosome 10"/>
</dbReference>
<gene>
    <name evidence="2" type="ORF">rCG_35036</name>
</gene>
<keyword evidence="1" id="KW-1133">Transmembrane helix</keyword>
<dbReference type="AlphaFoldDB" id="A6HE67"/>
<reference evidence="2 3" key="1">
    <citation type="submission" date="2005-07" db="EMBL/GenBank/DDBJ databases">
        <authorList>
            <person name="Mural R.J."/>
            <person name="Li P.W."/>
            <person name="Adams M.D."/>
            <person name="Amanatides P.G."/>
            <person name="Baden-Tillson H."/>
            <person name="Barnstead M."/>
            <person name="Chin S.H."/>
            <person name="Dew I."/>
            <person name="Evans C.A."/>
            <person name="Ferriera S."/>
            <person name="Flanigan M."/>
            <person name="Fosler C."/>
            <person name="Glodek A."/>
            <person name="Gu Z."/>
            <person name="Holt R.A."/>
            <person name="Jennings D."/>
            <person name="Kraft C.L."/>
            <person name="Lu F."/>
            <person name="Nguyen T."/>
            <person name="Nusskern D.R."/>
            <person name="Pfannkoch C.M."/>
            <person name="Sitter C."/>
            <person name="Sutton G.G."/>
            <person name="Venter J.C."/>
            <person name="Wang Z."/>
            <person name="Woodage T."/>
            <person name="Zheng X.H."/>
            <person name="Zhong F."/>
        </authorList>
    </citation>
    <scope>NUCLEOTIDE SEQUENCE [LARGE SCALE GENOMIC DNA]</scope>
    <source>
        <strain>BN</strain>
        <strain evidence="3">Sprague-Dawley</strain>
    </source>
</reference>
<name>A6HE67_RAT</name>
<keyword evidence="1" id="KW-0812">Transmembrane</keyword>
<feature type="transmembrane region" description="Helical" evidence="1">
    <location>
        <begin position="12"/>
        <end position="37"/>
    </location>
</feature>
<evidence type="ECO:0000256" key="1">
    <source>
        <dbReference type="SAM" id="Phobius"/>
    </source>
</evidence>
<sequence>MCLLPEPKSALFIAFIAPSLLSKPFVGLFGSFFFFFFNEGVFNHSSFAYHITHCTTRKTIRKWC</sequence>
<evidence type="ECO:0000313" key="2">
    <source>
        <dbReference type="EMBL" id="EDM04322.1"/>
    </source>
</evidence>
<organism evidence="2 3">
    <name type="scientific">Rattus norvegicus</name>
    <name type="common">Rat</name>
    <dbReference type="NCBI Taxonomy" id="10116"/>
    <lineage>
        <taxon>Eukaryota</taxon>
        <taxon>Metazoa</taxon>
        <taxon>Chordata</taxon>
        <taxon>Craniata</taxon>
        <taxon>Vertebrata</taxon>
        <taxon>Euteleostomi</taxon>
        <taxon>Mammalia</taxon>
        <taxon>Eutheria</taxon>
        <taxon>Euarchontoglires</taxon>
        <taxon>Glires</taxon>
        <taxon>Rodentia</taxon>
        <taxon>Myomorpha</taxon>
        <taxon>Muroidea</taxon>
        <taxon>Muridae</taxon>
        <taxon>Murinae</taxon>
        <taxon>Rattus</taxon>
    </lineage>
</organism>